<evidence type="ECO:0000313" key="2">
    <source>
        <dbReference type="Proteomes" id="UP001549086"/>
    </source>
</evidence>
<accession>A0ABV2HG85</accession>
<name>A0ABV2HG85_9HYPH</name>
<dbReference type="EMBL" id="JBEPLI010000004">
    <property type="protein sequence ID" value="MET3589558.1"/>
    <property type="molecule type" value="Genomic_DNA"/>
</dbReference>
<proteinExistence type="predicted"/>
<dbReference type="Proteomes" id="UP001549086">
    <property type="component" value="Unassembled WGS sequence"/>
</dbReference>
<protein>
    <submittedName>
        <fullName evidence="1">Uncharacterized protein</fullName>
    </submittedName>
</protein>
<evidence type="ECO:0000313" key="1">
    <source>
        <dbReference type="EMBL" id="MET3589558.1"/>
    </source>
</evidence>
<comment type="caution">
    <text evidence="1">The sequence shown here is derived from an EMBL/GenBank/DDBJ whole genome shotgun (WGS) entry which is preliminary data.</text>
</comment>
<keyword evidence="2" id="KW-1185">Reference proteome</keyword>
<sequence>MNRLDVRTVTHEWANRVMMQLATSIHAFPADH</sequence>
<gene>
    <name evidence="1" type="ORF">ABID23_000642</name>
</gene>
<reference evidence="1 2" key="1">
    <citation type="submission" date="2024-06" db="EMBL/GenBank/DDBJ databases">
        <title>Genomic Encyclopedia of Type Strains, Phase IV (KMG-IV): sequencing the most valuable type-strain genomes for metagenomic binning, comparative biology and taxonomic classification.</title>
        <authorList>
            <person name="Goeker M."/>
        </authorList>
    </citation>
    <scope>NUCLEOTIDE SEQUENCE [LARGE SCALE GENOMIC DNA]</scope>
    <source>
        <strain evidence="1 2">DSM 23649</strain>
    </source>
</reference>
<organism evidence="1 2">
    <name type="scientific">Bartonella silvatica</name>
    <dbReference type="NCBI Taxonomy" id="357760"/>
    <lineage>
        <taxon>Bacteria</taxon>
        <taxon>Pseudomonadati</taxon>
        <taxon>Pseudomonadota</taxon>
        <taxon>Alphaproteobacteria</taxon>
        <taxon>Hyphomicrobiales</taxon>
        <taxon>Bartonellaceae</taxon>
        <taxon>Bartonella</taxon>
    </lineage>
</organism>